<dbReference type="InterPro" id="IPR045430">
    <property type="entry name" value="EAD1"/>
</dbReference>
<dbReference type="Pfam" id="PF12770">
    <property type="entry name" value="CHAT"/>
    <property type="match status" value="1"/>
</dbReference>
<proteinExistence type="predicted"/>
<dbReference type="RefSeq" id="WP_326022611.1">
    <property type="nucleotide sequence ID" value="NZ_JAOZYC010000184.1"/>
</dbReference>
<dbReference type="Pfam" id="PF19955">
    <property type="entry name" value="EAD1"/>
    <property type="match status" value="1"/>
</dbReference>
<dbReference type="Proteomes" id="UP001354931">
    <property type="component" value="Unassembled WGS sequence"/>
</dbReference>
<dbReference type="InterPro" id="IPR024983">
    <property type="entry name" value="CHAT_dom"/>
</dbReference>
<feature type="domain" description="Effector-associated" evidence="2">
    <location>
        <begin position="16"/>
        <end position="94"/>
    </location>
</feature>
<dbReference type="EMBL" id="JAOZYC010000184">
    <property type="protein sequence ID" value="MEB8343001.1"/>
    <property type="molecule type" value="Genomic_DNA"/>
</dbReference>
<gene>
    <name evidence="3" type="ORF">OKJ99_36480</name>
</gene>
<comment type="caution">
    <text evidence="3">The sequence shown here is derived from an EMBL/GenBank/DDBJ whole genome shotgun (WGS) entry which is preliminary data.</text>
</comment>
<evidence type="ECO:0000259" key="1">
    <source>
        <dbReference type="Pfam" id="PF12770"/>
    </source>
</evidence>
<protein>
    <submittedName>
        <fullName evidence="3">CHAT domain-containing protein</fullName>
    </submittedName>
</protein>
<feature type="domain" description="CHAT" evidence="1">
    <location>
        <begin position="132"/>
        <end position="266"/>
    </location>
</feature>
<reference evidence="3 4" key="1">
    <citation type="submission" date="2022-10" db="EMBL/GenBank/DDBJ databases">
        <authorList>
            <person name="Xie J."/>
            <person name="Shen N."/>
        </authorList>
    </citation>
    <scope>NUCLEOTIDE SEQUENCE [LARGE SCALE GENOMIC DNA]</scope>
    <source>
        <strain evidence="3 4">YIM65594</strain>
    </source>
</reference>
<keyword evidence="4" id="KW-1185">Reference proteome</keyword>
<sequence>MASSTWKQLRDDGAFELLGELFPDVTSSHTLLEDLGVNPAVLIPFAPPLAAADWWRAVCQTLDRGRIAGVRPCDLLVAAAARYPGHTELRNLAGSGAPAAPVRVLCLMSAPLDEARIRLGAEQRIIQEAEGRSAGRLAVQVHPATRVADILPQLDAALPQIVHFAGHGTDDGRLLFEDETGASAAVPIEALIPAFELRAPINCVVLNSCWTAAYAEGLLKCAHTVVGTVSELDDDAGLVFAQGFYTSLAHSPDIERACAAGRAALRLNGHLPEALHHMSRAGSSL</sequence>
<organism evidence="3 4">
    <name type="scientific">Streptomyces endophyticus</name>
    <dbReference type="NCBI Taxonomy" id="714166"/>
    <lineage>
        <taxon>Bacteria</taxon>
        <taxon>Bacillati</taxon>
        <taxon>Actinomycetota</taxon>
        <taxon>Actinomycetes</taxon>
        <taxon>Kitasatosporales</taxon>
        <taxon>Streptomycetaceae</taxon>
        <taxon>Streptomyces</taxon>
    </lineage>
</organism>
<evidence type="ECO:0000313" key="4">
    <source>
        <dbReference type="Proteomes" id="UP001354931"/>
    </source>
</evidence>
<evidence type="ECO:0000259" key="2">
    <source>
        <dbReference type="Pfam" id="PF19955"/>
    </source>
</evidence>
<evidence type="ECO:0000313" key="3">
    <source>
        <dbReference type="EMBL" id="MEB8343001.1"/>
    </source>
</evidence>
<accession>A0ABU6FG28</accession>
<name>A0ABU6FG28_9ACTN</name>